<evidence type="ECO:0000256" key="5">
    <source>
        <dbReference type="ARBA" id="ARBA00022737"/>
    </source>
</evidence>
<keyword evidence="7" id="KW-0653">Protein transport</keyword>
<dbReference type="Pfam" id="PF00400">
    <property type="entry name" value="WD40"/>
    <property type="match status" value="3"/>
</dbReference>
<comment type="subcellular location">
    <subcellularLocation>
        <location evidence="1">Nucleus</location>
        <location evidence="1">Nuclear pore complex</location>
    </subcellularLocation>
</comment>
<name>A0A6G0WQ03_9STRA</name>
<dbReference type="GO" id="GO:0030127">
    <property type="term" value="C:COPII vesicle coat"/>
    <property type="evidence" value="ECO:0007669"/>
    <property type="project" value="TreeGrafter"/>
</dbReference>
<gene>
    <name evidence="12" type="ORF">Ae201684_012946</name>
</gene>
<protein>
    <submittedName>
        <fullName evidence="12">Uncharacterized protein</fullName>
    </submittedName>
</protein>
<evidence type="ECO:0000256" key="4">
    <source>
        <dbReference type="ARBA" id="ARBA00022574"/>
    </source>
</evidence>
<dbReference type="EMBL" id="VJMJ01000164">
    <property type="protein sequence ID" value="KAF0729445.1"/>
    <property type="molecule type" value="Genomic_DNA"/>
</dbReference>
<evidence type="ECO:0000256" key="11">
    <source>
        <dbReference type="PROSITE-ProRule" id="PRU00221"/>
    </source>
</evidence>
<comment type="caution">
    <text evidence="12">The sequence shown here is derived from an EMBL/GenBank/DDBJ whole genome shotgun (WGS) entry which is preliminary data.</text>
</comment>
<sequence length="319" mass="34866">MATQPTHRVETEHVDMIYDIKLDYHSQRIASCSSDRTVRIYEAKQSAPSTLVACLDVPCEGPLWRVAWSHPKFNVLAASTQCGKIAFYRNKAPAGAPEAWGLLSVHQTRSSSINSIEFAPHEYGLVIAAASADGVVSVVTMTQAGWVTTSTIQDNDVGCLGVSWAPYNSLGGQGMKRLVVGGCDSKVKIWSLVDGDSSQTWQQLEALPHGHNDWVRDVVWAPNAGMPCNTIASCSDDRTVVIWTQIEQNGAWTSQLLHTFRSPVYRLSWSIAGQVLSVASGEDQVTLWKLAQQPDQTWKWSQVSSISEAGATATVIETY</sequence>
<accession>A0A6G0WQ03</accession>
<feature type="repeat" description="WD" evidence="11">
    <location>
        <begin position="208"/>
        <end position="243"/>
    </location>
</feature>
<dbReference type="Gene3D" id="2.130.10.10">
    <property type="entry name" value="YVTN repeat-like/Quinoprotein amine dehydrogenase"/>
    <property type="match status" value="1"/>
</dbReference>
<dbReference type="Proteomes" id="UP000481153">
    <property type="component" value="Unassembled WGS sequence"/>
</dbReference>
<comment type="similarity">
    <text evidence="2">Belongs to the WD repeat SEC13 family.</text>
</comment>
<evidence type="ECO:0000256" key="10">
    <source>
        <dbReference type="ARBA" id="ARBA00023242"/>
    </source>
</evidence>
<organism evidence="12 13">
    <name type="scientific">Aphanomyces euteiches</name>
    <dbReference type="NCBI Taxonomy" id="100861"/>
    <lineage>
        <taxon>Eukaryota</taxon>
        <taxon>Sar</taxon>
        <taxon>Stramenopiles</taxon>
        <taxon>Oomycota</taxon>
        <taxon>Saprolegniomycetes</taxon>
        <taxon>Saprolegniales</taxon>
        <taxon>Verrucalvaceae</taxon>
        <taxon>Aphanomyces</taxon>
    </lineage>
</organism>
<dbReference type="InterPro" id="IPR037363">
    <property type="entry name" value="Sec13/Seh1_fam"/>
</dbReference>
<evidence type="ECO:0000313" key="12">
    <source>
        <dbReference type="EMBL" id="KAF0729445.1"/>
    </source>
</evidence>
<keyword evidence="10" id="KW-0539">Nucleus</keyword>
<keyword evidence="9" id="KW-0906">Nuclear pore complex</keyword>
<dbReference type="SMART" id="SM00320">
    <property type="entry name" value="WD40"/>
    <property type="match status" value="6"/>
</dbReference>
<keyword evidence="5" id="KW-0677">Repeat</keyword>
<dbReference type="PANTHER" id="PTHR11024">
    <property type="entry name" value="NUCLEAR PORE COMPLEX PROTEIN SEC13 / SEH1 FAMILY MEMBER"/>
    <property type="match status" value="1"/>
</dbReference>
<evidence type="ECO:0000256" key="2">
    <source>
        <dbReference type="ARBA" id="ARBA00010102"/>
    </source>
</evidence>
<evidence type="ECO:0000256" key="6">
    <source>
        <dbReference type="ARBA" id="ARBA00022816"/>
    </source>
</evidence>
<evidence type="ECO:0000256" key="9">
    <source>
        <dbReference type="ARBA" id="ARBA00023132"/>
    </source>
</evidence>
<keyword evidence="13" id="KW-1185">Reference proteome</keyword>
<dbReference type="AlphaFoldDB" id="A0A6G0WQ03"/>
<dbReference type="GO" id="GO:0006606">
    <property type="term" value="P:protein import into nucleus"/>
    <property type="evidence" value="ECO:0007669"/>
    <property type="project" value="TreeGrafter"/>
</dbReference>
<reference evidence="12 13" key="1">
    <citation type="submission" date="2019-07" db="EMBL/GenBank/DDBJ databases">
        <title>Genomics analysis of Aphanomyces spp. identifies a new class of oomycete effector associated with host adaptation.</title>
        <authorList>
            <person name="Gaulin E."/>
        </authorList>
    </citation>
    <scope>NUCLEOTIDE SEQUENCE [LARGE SCALE GENOMIC DNA]</scope>
    <source>
        <strain evidence="12 13">ATCC 201684</strain>
    </source>
</reference>
<dbReference type="InterPro" id="IPR001680">
    <property type="entry name" value="WD40_rpt"/>
</dbReference>
<evidence type="ECO:0000313" key="13">
    <source>
        <dbReference type="Proteomes" id="UP000481153"/>
    </source>
</evidence>
<dbReference type="SUPFAM" id="SSF50978">
    <property type="entry name" value="WD40 repeat-like"/>
    <property type="match status" value="1"/>
</dbReference>
<keyword evidence="3" id="KW-0813">Transport</keyword>
<dbReference type="InterPro" id="IPR015943">
    <property type="entry name" value="WD40/YVTN_repeat-like_dom_sf"/>
</dbReference>
<dbReference type="PANTHER" id="PTHR11024:SF2">
    <property type="entry name" value="PROTEIN SEC13 HOMOLOG"/>
    <property type="match status" value="1"/>
</dbReference>
<evidence type="ECO:0000256" key="7">
    <source>
        <dbReference type="ARBA" id="ARBA00022927"/>
    </source>
</evidence>
<evidence type="ECO:0000256" key="8">
    <source>
        <dbReference type="ARBA" id="ARBA00023010"/>
    </source>
</evidence>
<dbReference type="PROSITE" id="PS50082">
    <property type="entry name" value="WD_REPEATS_2"/>
    <property type="match status" value="1"/>
</dbReference>
<dbReference type="GO" id="GO:0090114">
    <property type="term" value="P:COPII-coated vesicle budding"/>
    <property type="evidence" value="ECO:0007669"/>
    <property type="project" value="TreeGrafter"/>
</dbReference>
<evidence type="ECO:0000256" key="3">
    <source>
        <dbReference type="ARBA" id="ARBA00022448"/>
    </source>
</evidence>
<keyword evidence="8" id="KW-0811">Translocation</keyword>
<dbReference type="GO" id="GO:0005198">
    <property type="term" value="F:structural molecule activity"/>
    <property type="evidence" value="ECO:0007669"/>
    <property type="project" value="InterPro"/>
</dbReference>
<dbReference type="InterPro" id="IPR036322">
    <property type="entry name" value="WD40_repeat_dom_sf"/>
</dbReference>
<dbReference type="GO" id="GO:0031080">
    <property type="term" value="C:nuclear pore outer ring"/>
    <property type="evidence" value="ECO:0007669"/>
    <property type="project" value="TreeGrafter"/>
</dbReference>
<dbReference type="GO" id="GO:0051028">
    <property type="term" value="P:mRNA transport"/>
    <property type="evidence" value="ECO:0007669"/>
    <property type="project" value="UniProtKB-KW"/>
</dbReference>
<dbReference type="VEuPathDB" id="FungiDB:AeMF1_018036"/>
<keyword evidence="6" id="KW-0509">mRNA transport</keyword>
<evidence type="ECO:0000256" key="1">
    <source>
        <dbReference type="ARBA" id="ARBA00004567"/>
    </source>
</evidence>
<keyword evidence="4 11" id="KW-0853">WD repeat</keyword>
<proteinExistence type="inferred from homology"/>